<evidence type="ECO:0000313" key="3">
    <source>
        <dbReference type="EMBL" id="QCO10476.1"/>
    </source>
</evidence>
<sequence length="251" mass="26446">MTGRVLGGLMAAWVLWSGAAAASALCPVPPGADSAATGLVHSRAALAAGQPLTVVAMGSSSTEGVGATTITATYPAQLDAILEQRHATSAIQVLNKGIGGETAGANLVRFDKDVLAAKPDLVVWQVGTNDSFQKVPLDAFAATLRDGIARIRKTGADVILMNPQSFPGEAKVESYPAYASTVVALGRELDVPVLDRYRIMAWWLESRHFAADQVLSTDGLHLKDLSYRCLAEFVADMIDTPRVVSEKTAAR</sequence>
<dbReference type="AlphaFoldDB" id="A0A0P0ECD2"/>
<protein>
    <submittedName>
        <fullName evidence="2">GDSL-type esterase/lipase family protein</fullName>
    </submittedName>
    <submittedName>
        <fullName evidence="3">Lipolytic protein G-D-S-L family</fullName>
    </submittedName>
</protein>
<evidence type="ECO:0000313" key="5">
    <source>
        <dbReference type="Proteomes" id="UP001277471"/>
    </source>
</evidence>
<organism evidence="3 4">
    <name type="scientific">Azospirillum brasilense</name>
    <dbReference type="NCBI Taxonomy" id="192"/>
    <lineage>
        <taxon>Bacteria</taxon>
        <taxon>Pseudomonadati</taxon>
        <taxon>Pseudomonadota</taxon>
        <taxon>Alphaproteobacteria</taxon>
        <taxon>Rhodospirillales</taxon>
        <taxon>Azospirillaceae</taxon>
        <taxon>Azospirillum</taxon>
    </lineage>
</organism>
<evidence type="ECO:0000313" key="4">
    <source>
        <dbReference type="Proteomes" id="UP000298774"/>
    </source>
</evidence>
<dbReference type="InterPro" id="IPR051532">
    <property type="entry name" value="Ester_Hydrolysis_Enzymes"/>
</dbReference>
<reference evidence="2 5" key="2">
    <citation type="submission" date="2023-11" db="EMBL/GenBank/DDBJ databases">
        <title>MicrobeMod: A computational toolkit for identifying prokaryotic methylation and restriction-modification with nanopore sequencing.</title>
        <authorList>
            <person name="Crits-Christoph A."/>
            <person name="Kang S.C."/>
            <person name="Lee H."/>
            <person name="Ostrov N."/>
        </authorList>
    </citation>
    <scope>NUCLEOTIDE SEQUENCE [LARGE SCALE GENOMIC DNA]</scope>
    <source>
        <strain evidence="2 5">ATCC 29145</strain>
    </source>
</reference>
<dbReference type="InterPro" id="IPR057572">
    <property type="entry name" value="NonGDSL"/>
</dbReference>
<feature type="signal peptide" evidence="1">
    <location>
        <begin position="1"/>
        <end position="22"/>
    </location>
</feature>
<dbReference type="InterPro" id="IPR036514">
    <property type="entry name" value="SGNH_hydro_sf"/>
</dbReference>
<dbReference type="SUPFAM" id="SSF52266">
    <property type="entry name" value="SGNH hydrolase"/>
    <property type="match status" value="1"/>
</dbReference>
<keyword evidence="5" id="KW-1185">Reference proteome</keyword>
<dbReference type="EMBL" id="JAWXYC010000003">
    <property type="protein sequence ID" value="MDX5951721.1"/>
    <property type="molecule type" value="Genomic_DNA"/>
</dbReference>
<keyword evidence="3" id="KW-0614">Plasmid</keyword>
<keyword evidence="1" id="KW-0732">Signal</keyword>
<feature type="chain" id="PRO_5030012601" evidence="1">
    <location>
        <begin position="23"/>
        <end position="251"/>
    </location>
</feature>
<accession>A0A0P0ECD2</accession>
<dbReference type="Proteomes" id="UP001277471">
    <property type="component" value="Unassembled WGS sequence"/>
</dbReference>
<dbReference type="Proteomes" id="UP000298774">
    <property type="component" value="Plasmid p1"/>
</dbReference>
<dbReference type="KEGG" id="abf:AMK58_14185"/>
<geneLocation type="plasmid" evidence="3 4">
    <name>p1</name>
</geneLocation>
<dbReference type="Gene3D" id="3.40.50.1110">
    <property type="entry name" value="SGNH hydrolase"/>
    <property type="match status" value="1"/>
</dbReference>
<evidence type="ECO:0000313" key="2">
    <source>
        <dbReference type="EMBL" id="MDX5951721.1"/>
    </source>
</evidence>
<dbReference type="PANTHER" id="PTHR30383">
    <property type="entry name" value="THIOESTERASE 1/PROTEASE 1/LYSOPHOSPHOLIPASE L1"/>
    <property type="match status" value="1"/>
</dbReference>
<dbReference type="RefSeq" id="WP_051140521.1">
    <property type="nucleotide sequence ID" value="NZ_CP012915.1"/>
</dbReference>
<dbReference type="GeneID" id="56451630"/>
<dbReference type="EMBL" id="CP032340">
    <property type="protein sequence ID" value="QCO10476.1"/>
    <property type="molecule type" value="Genomic_DNA"/>
</dbReference>
<reference evidence="3 4" key="1">
    <citation type="submission" date="2018-09" db="EMBL/GenBank/DDBJ databases">
        <title>Whole genome based analysis of evolution and adaptive divergence in Indian and Brazilian strains of Azospirillum brasilense.</title>
        <authorList>
            <person name="Singh C."/>
            <person name="Tripathi A.K."/>
        </authorList>
    </citation>
    <scope>NUCLEOTIDE SEQUENCE [LARGE SCALE GENOMIC DNA]</scope>
    <source>
        <strain evidence="3 4">MTCC4038</strain>
        <plasmid evidence="3 4">p1</plasmid>
    </source>
</reference>
<dbReference type="GO" id="GO:0004622">
    <property type="term" value="F:phosphatidylcholine lysophospholipase activity"/>
    <property type="evidence" value="ECO:0007669"/>
    <property type="project" value="TreeGrafter"/>
</dbReference>
<name>A0A0P0ECD2_AZOBR</name>
<dbReference type="Pfam" id="PF25182">
    <property type="entry name" value="NonGDSL"/>
    <property type="match status" value="1"/>
</dbReference>
<proteinExistence type="predicted"/>
<dbReference type="PANTHER" id="PTHR30383:SF5">
    <property type="entry name" value="SGNH HYDROLASE-TYPE ESTERASE DOMAIN-CONTAINING PROTEIN"/>
    <property type="match status" value="1"/>
</dbReference>
<gene>
    <name evidence="3" type="ORF">D3868_15355</name>
    <name evidence="2" type="ORF">SIM66_11015</name>
</gene>
<evidence type="ECO:0000256" key="1">
    <source>
        <dbReference type="SAM" id="SignalP"/>
    </source>
</evidence>